<dbReference type="GeneID" id="19880603"/>
<dbReference type="InParanoid" id="L2GQ15"/>
<dbReference type="Proteomes" id="UP000011081">
    <property type="component" value="Unassembled WGS sequence"/>
</dbReference>
<dbReference type="AlphaFoldDB" id="L2GQ15"/>
<accession>L2GQ15</accession>
<feature type="region of interest" description="Disordered" evidence="1">
    <location>
        <begin position="41"/>
        <end position="87"/>
    </location>
</feature>
<reference evidence="3" key="1">
    <citation type="submission" date="2011-03" db="EMBL/GenBank/DDBJ databases">
        <title>The genome sequence of Vavraia culicis strain floridensis.</title>
        <authorList>
            <consortium name="The Broad Institute Genome Sequencing Platform"/>
            <person name="Cuomo C."/>
            <person name="Becnel J."/>
            <person name="Sanscrainte N."/>
            <person name="Young S.K."/>
            <person name="Zeng Q."/>
            <person name="Gargeya S."/>
            <person name="Fitzgerald M."/>
            <person name="Haas B."/>
            <person name="Abouelleil A."/>
            <person name="Alvarado L."/>
            <person name="Arachchi H.M."/>
            <person name="Berlin A."/>
            <person name="Chapman S.B."/>
            <person name="Gearin G."/>
            <person name="Goldberg J."/>
            <person name="Griggs A."/>
            <person name="Gujja S."/>
            <person name="Hansen M."/>
            <person name="Heiman D."/>
            <person name="Howarth C."/>
            <person name="Larimer J."/>
            <person name="Lui A."/>
            <person name="MacDonald P.J.P."/>
            <person name="McCowen C."/>
            <person name="Montmayeur A."/>
            <person name="Murphy C."/>
            <person name="Neiman D."/>
            <person name="Pearson M."/>
            <person name="Priest M."/>
            <person name="Roberts A."/>
            <person name="Saif S."/>
            <person name="Shea T."/>
            <person name="Sisk P."/>
            <person name="Stolte C."/>
            <person name="Sykes S."/>
            <person name="Wortman J."/>
            <person name="Nusbaum C."/>
            <person name="Birren B."/>
        </authorList>
    </citation>
    <scope>NUCLEOTIDE SEQUENCE [LARGE SCALE GENOMIC DNA]</scope>
    <source>
        <strain evidence="3">floridensis</strain>
    </source>
</reference>
<dbReference type="HOGENOM" id="CLU_1168331_0_0_1"/>
<proteinExistence type="predicted"/>
<dbReference type="OrthoDB" id="10392499at2759"/>
<organism evidence="2 3">
    <name type="scientific">Vavraia culicis (isolate floridensis)</name>
    <name type="common">Microsporidian parasite</name>
    <dbReference type="NCBI Taxonomy" id="948595"/>
    <lineage>
        <taxon>Eukaryota</taxon>
        <taxon>Fungi</taxon>
        <taxon>Fungi incertae sedis</taxon>
        <taxon>Microsporidia</taxon>
        <taxon>Pleistophoridae</taxon>
        <taxon>Vavraia</taxon>
    </lineage>
</organism>
<feature type="non-terminal residue" evidence="2">
    <location>
        <position position="238"/>
    </location>
</feature>
<name>L2GQ15_VAVCU</name>
<dbReference type="VEuPathDB" id="MicrosporidiaDB:VCUG_02747"/>
<evidence type="ECO:0000256" key="1">
    <source>
        <dbReference type="SAM" id="MobiDB-lite"/>
    </source>
</evidence>
<gene>
    <name evidence="2" type="ORF">VCUG_02747</name>
</gene>
<dbReference type="OMA" id="ANIWIVC"/>
<feature type="compositionally biased region" description="Polar residues" evidence="1">
    <location>
        <begin position="43"/>
        <end position="63"/>
    </location>
</feature>
<sequence length="238" mass="26850">DLLDSWFSVYENILDSVRNEFEASEDRPLFLRVVMNDEVEKAGQSSQSADSAMYSLESTTGKNNLPRKSSSRSPSRERATETPAETSAKTISLGELVQNGDVVNLFVSSVLNRGGRSRAIHDESRYRIKRLNAKSIFIDFRHLLQMHRTSVSSKKNARKLIINDVELVIEDEMKLGDKVFKLNSFVYCDCSYDASSFELCAKVDSGVWKCVKKSGISDINDIAARLRNSANIWIVCYE</sequence>
<evidence type="ECO:0000313" key="3">
    <source>
        <dbReference type="Proteomes" id="UP000011081"/>
    </source>
</evidence>
<dbReference type="EMBL" id="GL877669">
    <property type="protein sequence ID" value="ELA45766.1"/>
    <property type="molecule type" value="Genomic_DNA"/>
</dbReference>
<feature type="non-terminal residue" evidence="2">
    <location>
        <position position="1"/>
    </location>
</feature>
<dbReference type="RefSeq" id="XP_008075757.1">
    <property type="nucleotide sequence ID" value="XM_008077566.1"/>
</dbReference>
<protein>
    <submittedName>
        <fullName evidence="2">Uncharacterized protein</fullName>
    </submittedName>
</protein>
<evidence type="ECO:0000313" key="2">
    <source>
        <dbReference type="EMBL" id="ELA45766.1"/>
    </source>
</evidence>
<keyword evidence="3" id="KW-1185">Reference proteome</keyword>